<dbReference type="RefSeq" id="WP_138319782.1">
    <property type="nucleotide sequence ID" value="NZ_VCBC01000008.1"/>
</dbReference>
<dbReference type="EMBL" id="VCBC01000008">
    <property type="protein sequence ID" value="TLU65112.1"/>
    <property type="molecule type" value="Genomic_DNA"/>
</dbReference>
<dbReference type="Proteomes" id="UP000307790">
    <property type="component" value="Unassembled WGS sequence"/>
</dbReference>
<evidence type="ECO:0000256" key="1">
    <source>
        <dbReference type="SAM" id="MobiDB-lite"/>
    </source>
</evidence>
<organism evidence="3 4">
    <name type="scientific">Thalassotalea litorea</name>
    <dbReference type="NCBI Taxonomy" id="2020715"/>
    <lineage>
        <taxon>Bacteria</taxon>
        <taxon>Pseudomonadati</taxon>
        <taxon>Pseudomonadota</taxon>
        <taxon>Gammaproteobacteria</taxon>
        <taxon>Alteromonadales</taxon>
        <taxon>Colwelliaceae</taxon>
        <taxon>Thalassotalea</taxon>
    </lineage>
</organism>
<sequence>MANNSSTLFATLIASMLFTTSAVAEQEAAQTSQSQSTELTSSETASENAATDAANTKSSVTTAPTSSGFITLETTIVGNKEQPKVLSIVPWQNPEQAGSLSTEITTQIEQVFRPLDSETLQREIVYFKQSQQ</sequence>
<evidence type="ECO:0000313" key="4">
    <source>
        <dbReference type="Proteomes" id="UP000307790"/>
    </source>
</evidence>
<evidence type="ECO:0000256" key="2">
    <source>
        <dbReference type="SAM" id="SignalP"/>
    </source>
</evidence>
<keyword evidence="4" id="KW-1185">Reference proteome</keyword>
<name>A0A5R9III3_9GAMM</name>
<feature type="compositionally biased region" description="Polar residues" evidence="1">
    <location>
        <begin position="55"/>
        <end position="65"/>
    </location>
</feature>
<dbReference type="OrthoDB" id="5397661at2"/>
<evidence type="ECO:0000313" key="3">
    <source>
        <dbReference type="EMBL" id="TLU65112.1"/>
    </source>
</evidence>
<feature type="chain" id="PRO_5024346416" evidence="2">
    <location>
        <begin position="25"/>
        <end position="132"/>
    </location>
</feature>
<protein>
    <submittedName>
        <fullName evidence="3">Uncharacterized protein</fullName>
    </submittedName>
</protein>
<feature type="region of interest" description="Disordered" evidence="1">
    <location>
        <begin position="27"/>
        <end position="65"/>
    </location>
</feature>
<comment type="caution">
    <text evidence="3">The sequence shown here is derived from an EMBL/GenBank/DDBJ whole genome shotgun (WGS) entry which is preliminary data.</text>
</comment>
<keyword evidence="2" id="KW-0732">Signal</keyword>
<gene>
    <name evidence="3" type="ORF">FE810_09300</name>
</gene>
<feature type="compositionally biased region" description="Low complexity" evidence="1">
    <location>
        <begin position="27"/>
        <end position="54"/>
    </location>
</feature>
<dbReference type="AlphaFoldDB" id="A0A5R9III3"/>
<feature type="signal peptide" evidence="2">
    <location>
        <begin position="1"/>
        <end position="24"/>
    </location>
</feature>
<proteinExistence type="predicted"/>
<accession>A0A5R9III3</accession>
<reference evidence="3 4" key="1">
    <citation type="submission" date="2019-05" db="EMBL/GenBank/DDBJ databases">
        <title>Genome sequences of Thalassotalea litorea 1K03283.</title>
        <authorList>
            <person name="Zhang D."/>
        </authorList>
    </citation>
    <scope>NUCLEOTIDE SEQUENCE [LARGE SCALE GENOMIC DNA]</scope>
    <source>
        <strain evidence="3 4">MCCC 1K03283</strain>
    </source>
</reference>